<organism evidence="1 2">
    <name type="scientific">Marasmius tenuissimus</name>
    <dbReference type="NCBI Taxonomy" id="585030"/>
    <lineage>
        <taxon>Eukaryota</taxon>
        <taxon>Fungi</taxon>
        <taxon>Dikarya</taxon>
        <taxon>Basidiomycota</taxon>
        <taxon>Agaricomycotina</taxon>
        <taxon>Agaricomycetes</taxon>
        <taxon>Agaricomycetidae</taxon>
        <taxon>Agaricales</taxon>
        <taxon>Marasmiineae</taxon>
        <taxon>Marasmiaceae</taxon>
        <taxon>Marasmius</taxon>
    </lineage>
</organism>
<gene>
    <name evidence="1" type="ORF">AAF712_008546</name>
</gene>
<evidence type="ECO:0000313" key="1">
    <source>
        <dbReference type="EMBL" id="KAL0064489.1"/>
    </source>
</evidence>
<accession>A0ABR2ZTK8</accession>
<dbReference type="EMBL" id="JBBXMP010000061">
    <property type="protein sequence ID" value="KAL0064489.1"/>
    <property type="molecule type" value="Genomic_DNA"/>
</dbReference>
<keyword evidence="2" id="KW-1185">Reference proteome</keyword>
<name>A0ABR2ZTK8_9AGAR</name>
<protein>
    <submittedName>
        <fullName evidence="1">Uncharacterized protein</fullName>
    </submittedName>
</protein>
<proteinExistence type="predicted"/>
<comment type="caution">
    <text evidence="1">The sequence shown here is derived from an EMBL/GenBank/DDBJ whole genome shotgun (WGS) entry which is preliminary data.</text>
</comment>
<evidence type="ECO:0000313" key="2">
    <source>
        <dbReference type="Proteomes" id="UP001437256"/>
    </source>
</evidence>
<dbReference type="Proteomes" id="UP001437256">
    <property type="component" value="Unassembled WGS sequence"/>
</dbReference>
<reference evidence="1 2" key="1">
    <citation type="submission" date="2024-05" db="EMBL/GenBank/DDBJ databases">
        <title>A draft genome resource for the thread blight pathogen Marasmius tenuissimus strain MS-2.</title>
        <authorList>
            <person name="Yulfo-Soto G.E."/>
            <person name="Baruah I.K."/>
            <person name="Amoako-Attah I."/>
            <person name="Bukari Y."/>
            <person name="Meinhardt L.W."/>
            <person name="Bailey B.A."/>
            <person name="Cohen S.P."/>
        </authorList>
    </citation>
    <scope>NUCLEOTIDE SEQUENCE [LARGE SCALE GENOMIC DNA]</scope>
    <source>
        <strain evidence="1 2">MS-2</strain>
    </source>
</reference>
<sequence length="120" mass="13642">MYHPMYMYPPDHFRLTLGSPSNELFVVAEYALNLLQRCLRSLESDGVPGITANLANIDAEVLEIKQALLEYKEGEWNCKRGAFNTEEYQGRPHEVKEYGLVLLIGHYFCGGTVGGHWVYS</sequence>